<sequence>MKDIFKHHDITIPEGVTVSFKSRFVTVTGPRGELKKSFKHVDCELQRQGKDKIRVLVWHGDRKHVACIRTVASHIQNMIKGVTKGFLYKMRFVYAHFPINVNIIEDGKIVEIRNFLGEKVVRRVPMLEGVKVEHSTGQKDELILSGNDIENVSQSAADIQQSTLVKRKDIRKFLDGIYVSEKTTIAQE</sequence>
<dbReference type="InterPro" id="IPR000702">
    <property type="entry name" value="Ribosomal_uL6-like"/>
</dbReference>
<dbReference type="FunFam" id="3.90.930.12:FF:000004">
    <property type="entry name" value="60S ribosomal protein L9"/>
    <property type="match status" value="1"/>
</dbReference>
<gene>
    <name evidence="5" type="ORF">AMAG_03130</name>
</gene>
<dbReference type="EMBL" id="GG745331">
    <property type="protein sequence ID" value="KNE57411.1"/>
    <property type="molecule type" value="Genomic_DNA"/>
</dbReference>
<evidence type="ECO:0000259" key="4">
    <source>
        <dbReference type="Pfam" id="PF00347"/>
    </source>
</evidence>
<dbReference type="PIRSF" id="PIRSF002162">
    <property type="entry name" value="Ribosomal_L6"/>
    <property type="match status" value="1"/>
</dbReference>
<dbReference type="STRING" id="578462.A0A0L0S4Q7"/>
<dbReference type="eggNOG" id="KOG3255">
    <property type="taxonomic scope" value="Eukaryota"/>
</dbReference>
<dbReference type="PANTHER" id="PTHR11655:SF16">
    <property type="entry name" value="60S RIBOSOMAL PROTEIN L9"/>
    <property type="match status" value="1"/>
</dbReference>
<dbReference type="InterPro" id="IPR020040">
    <property type="entry name" value="Ribosomal_uL6_a/b-dom"/>
</dbReference>
<organism evidence="5 6">
    <name type="scientific">Allomyces macrogynus (strain ATCC 38327)</name>
    <name type="common">Allomyces javanicus var. macrogynus</name>
    <dbReference type="NCBI Taxonomy" id="578462"/>
    <lineage>
        <taxon>Eukaryota</taxon>
        <taxon>Fungi</taxon>
        <taxon>Fungi incertae sedis</taxon>
        <taxon>Blastocladiomycota</taxon>
        <taxon>Blastocladiomycetes</taxon>
        <taxon>Blastocladiales</taxon>
        <taxon>Blastocladiaceae</taxon>
        <taxon>Allomyces</taxon>
    </lineage>
</organism>
<keyword evidence="2" id="KW-0689">Ribosomal protein</keyword>
<dbReference type="VEuPathDB" id="FungiDB:AMAG_03130"/>
<dbReference type="FunFam" id="3.90.930.12:FF:000003">
    <property type="entry name" value="60S ribosomal protein L9"/>
    <property type="match status" value="1"/>
</dbReference>
<dbReference type="OrthoDB" id="10252633at2759"/>
<dbReference type="PANTHER" id="PTHR11655">
    <property type="entry name" value="60S/50S RIBOSOMAL PROTEIN L6/L9"/>
    <property type="match status" value="1"/>
</dbReference>
<dbReference type="SUPFAM" id="SSF56053">
    <property type="entry name" value="Ribosomal protein L6"/>
    <property type="match status" value="2"/>
</dbReference>
<name>A0A0L0S4Q7_ALLM3</name>
<evidence type="ECO:0000313" key="5">
    <source>
        <dbReference type="EMBL" id="KNE57411.1"/>
    </source>
</evidence>
<evidence type="ECO:0000256" key="1">
    <source>
        <dbReference type="ARBA" id="ARBA00009356"/>
    </source>
</evidence>
<dbReference type="GO" id="GO:0003735">
    <property type="term" value="F:structural constituent of ribosome"/>
    <property type="evidence" value="ECO:0007669"/>
    <property type="project" value="InterPro"/>
</dbReference>
<dbReference type="GO" id="GO:0022625">
    <property type="term" value="C:cytosolic large ribosomal subunit"/>
    <property type="evidence" value="ECO:0007669"/>
    <property type="project" value="TreeGrafter"/>
</dbReference>
<reference evidence="5 6" key="1">
    <citation type="submission" date="2009-11" db="EMBL/GenBank/DDBJ databases">
        <title>Annotation of Allomyces macrogynus ATCC 38327.</title>
        <authorList>
            <consortium name="The Broad Institute Genome Sequencing Platform"/>
            <person name="Russ C."/>
            <person name="Cuomo C."/>
            <person name="Burger G."/>
            <person name="Gray M.W."/>
            <person name="Holland P.W.H."/>
            <person name="King N."/>
            <person name="Lang F.B.F."/>
            <person name="Roger A.J."/>
            <person name="Ruiz-Trillo I."/>
            <person name="Young S.K."/>
            <person name="Zeng Q."/>
            <person name="Gargeya S."/>
            <person name="Fitzgerald M."/>
            <person name="Haas B."/>
            <person name="Abouelleil A."/>
            <person name="Alvarado L."/>
            <person name="Arachchi H.M."/>
            <person name="Berlin A."/>
            <person name="Chapman S.B."/>
            <person name="Gearin G."/>
            <person name="Goldberg J."/>
            <person name="Griggs A."/>
            <person name="Gujja S."/>
            <person name="Hansen M."/>
            <person name="Heiman D."/>
            <person name="Howarth C."/>
            <person name="Larimer J."/>
            <person name="Lui A."/>
            <person name="MacDonald P.J.P."/>
            <person name="McCowen C."/>
            <person name="Montmayeur A."/>
            <person name="Murphy C."/>
            <person name="Neiman D."/>
            <person name="Pearson M."/>
            <person name="Priest M."/>
            <person name="Roberts A."/>
            <person name="Saif S."/>
            <person name="Shea T."/>
            <person name="Sisk P."/>
            <person name="Stolte C."/>
            <person name="Sykes S."/>
            <person name="Wortman J."/>
            <person name="Nusbaum C."/>
            <person name="Birren B."/>
        </authorList>
    </citation>
    <scope>NUCLEOTIDE SEQUENCE [LARGE SCALE GENOMIC DNA]</scope>
    <source>
        <strain evidence="5 6">ATCC 38327</strain>
    </source>
</reference>
<dbReference type="Gene3D" id="3.90.930.12">
    <property type="entry name" value="Ribosomal protein L6, alpha-beta domain"/>
    <property type="match status" value="2"/>
</dbReference>
<feature type="domain" description="Large ribosomal subunit protein uL6 alpha-beta" evidence="4">
    <location>
        <begin position="12"/>
        <end position="85"/>
    </location>
</feature>
<keyword evidence="3" id="KW-0687">Ribonucleoprotein</keyword>
<proteinExistence type="inferred from homology"/>
<keyword evidence="6" id="KW-1185">Reference proteome</keyword>
<dbReference type="Proteomes" id="UP000054350">
    <property type="component" value="Unassembled WGS sequence"/>
</dbReference>
<dbReference type="InterPro" id="IPR036789">
    <property type="entry name" value="Ribosomal_uL6-like_a/b-dom_sf"/>
</dbReference>
<dbReference type="GO" id="GO:0002181">
    <property type="term" value="P:cytoplasmic translation"/>
    <property type="evidence" value="ECO:0007669"/>
    <property type="project" value="TreeGrafter"/>
</dbReference>
<protein>
    <recommendedName>
        <fullName evidence="4">Large ribosomal subunit protein uL6 alpha-beta domain-containing protein</fullName>
    </recommendedName>
</protein>
<accession>A0A0L0S4Q7</accession>
<evidence type="ECO:0000256" key="2">
    <source>
        <dbReference type="ARBA" id="ARBA00022980"/>
    </source>
</evidence>
<dbReference type="InterPro" id="IPR002359">
    <property type="entry name" value="Ribosomal_uL6_CS2"/>
</dbReference>
<dbReference type="GO" id="GO:0019843">
    <property type="term" value="F:rRNA binding"/>
    <property type="evidence" value="ECO:0007669"/>
    <property type="project" value="InterPro"/>
</dbReference>
<evidence type="ECO:0000313" key="6">
    <source>
        <dbReference type="Proteomes" id="UP000054350"/>
    </source>
</evidence>
<dbReference type="AlphaFoldDB" id="A0A0L0S4Q7"/>
<evidence type="ECO:0000256" key="3">
    <source>
        <dbReference type="ARBA" id="ARBA00023274"/>
    </source>
</evidence>
<dbReference type="Pfam" id="PF00347">
    <property type="entry name" value="Ribosomal_L6"/>
    <property type="match status" value="2"/>
</dbReference>
<dbReference type="OMA" id="CASHITN"/>
<reference evidence="6" key="2">
    <citation type="submission" date="2009-11" db="EMBL/GenBank/DDBJ databases">
        <title>The Genome Sequence of Allomyces macrogynus strain ATCC 38327.</title>
        <authorList>
            <consortium name="The Broad Institute Genome Sequencing Platform"/>
            <person name="Russ C."/>
            <person name="Cuomo C."/>
            <person name="Shea T."/>
            <person name="Young S.K."/>
            <person name="Zeng Q."/>
            <person name="Koehrsen M."/>
            <person name="Haas B."/>
            <person name="Borodovsky M."/>
            <person name="Guigo R."/>
            <person name="Alvarado L."/>
            <person name="Berlin A."/>
            <person name="Borenstein D."/>
            <person name="Chen Z."/>
            <person name="Engels R."/>
            <person name="Freedman E."/>
            <person name="Gellesch M."/>
            <person name="Goldberg J."/>
            <person name="Griggs A."/>
            <person name="Gujja S."/>
            <person name="Heiman D."/>
            <person name="Hepburn T."/>
            <person name="Howarth C."/>
            <person name="Jen D."/>
            <person name="Larson L."/>
            <person name="Lewis B."/>
            <person name="Mehta T."/>
            <person name="Park D."/>
            <person name="Pearson M."/>
            <person name="Roberts A."/>
            <person name="Saif S."/>
            <person name="Shenoy N."/>
            <person name="Sisk P."/>
            <person name="Stolte C."/>
            <person name="Sykes S."/>
            <person name="Walk T."/>
            <person name="White J."/>
            <person name="Yandava C."/>
            <person name="Burger G."/>
            <person name="Gray M.W."/>
            <person name="Holland P.W.H."/>
            <person name="King N."/>
            <person name="Lang F.B.F."/>
            <person name="Roger A.J."/>
            <person name="Ruiz-Trillo I."/>
            <person name="Lander E."/>
            <person name="Nusbaum C."/>
        </authorList>
    </citation>
    <scope>NUCLEOTIDE SEQUENCE [LARGE SCALE GENOMIC DNA]</scope>
    <source>
        <strain evidence="6">ATCC 38327</strain>
    </source>
</reference>
<feature type="domain" description="Large ribosomal subunit protein uL6 alpha-beta" evidence="4">
    <location>
        <begin position="97"/>
        <end position="176"/>
    </location>
</feature>
<dbReference type="PROSITE" id="PS00700">
    <property type="entry name" value="RIBOSOMAL_L6_2"/>
    <property type="match status" value="1"/>
</dbReference>
<comment type="similarity">
    <text evidence="1">Belongs to the universal ribosomal protein uL6 family.</text>
</comment>